<feature type="transmembrane region" description="Helical" evidence="2">
    <location>
        <begin position="443"/>
        <end position="461"/>
    </location>
</feature>
<dbReference type="eggNOG" id="KOG1373">
    <property type="taxonomic scope" value="Eukaryota"/>
</dbReference>
<dbReference type="OrthoDB" id="284516at2759"/>
<feature type="transmembrane region" description="Helical" evidence="2">
    <location>
        <begin position="79"/>
        <end position="99"/>
    </location>
</feature>
<dbReference type="NCBIfam" id="TIGR00967">
    <property type="entry name" value="3a0501s007"/>
    <property type="match status" value="1"/>
</dbReference>
<evidence type="ECO:0000313" key="4">
    <source>
        <dbReference type="EMBL" id="EAR86250.3"/>
    </source>
</evidence>
<dbReference type="InterPro" id="IPR023201">
    <property type="entry name" value="SecY_dom_sf"/>
</dbReference>
<dbReference type="PIRSF" id="PIRSF004557">
    <property type="entry name" value="SecY"/>
    <property type="match status" value="1"/>
</dbReference>
<name>Q22MG2_TETTS</name>
<feature type="transmembrane region" description="Helical" evidence="2">
    <location>
        <begin position="246"/>
        <end position="265"/>
    </location>
</feature>
<dbReference type="FunCoup" id="Q22MG2">
    <property type="interactions" value="462"/>
</dbReference>
<dbReference type="GeneID" id="7847255"/>
<organism evidence="4 5">
    <name type="scientific">Tetrahymena thermophila (strain SB210)</name>
    <dbReference type="NCBI Taxonomy" id="312017"/>
    <lineage>
        <taxon>Eukaryota</taxon>
        <taxon>Sar</taxon>
        <taxon>Alveolata</taxon>
        <taxon>Ciliophora</taxon>
        <taxon>Intramacronucleata</taxon>
        <taxon>Oligohymenophorea</taxon>
        <taxon>Hymenostomatida</taxon>
        <taxon>Tetrahymenina</taxon>
        <taxon>Tetrahymenidae</taxon>
        <taxon>Tetrahymena</taxon>
    </lineage>
</organism>
<dbReference type="InParanoid" id="Q22MG2"/>
<dbReference type="KEGG" id="tet:TTHERM_00035580"/>
<dbReference type="FunFam" id="1.10.3370.10:FF:000009">
    <property type="entry name" value="Pretranslocation protein, alpha subunit, putative"/>
    <property type="match status" value="1"/>
</dbReference>
<dbReference type="HOGENOM" id="CLU_031763_2_0_1"/>
<keyword evidence="2" id="KW-1133">Transmembrane helix</keyword>
<evidence type="ECO:0000259" key="3">
    <source>
        <dbReference type="Pfam" id="PF10559"/>
    </source>
</evidence>
<feature type="transmembrane region" description="Helical" evidence="2">
    <location>
        <begin position="286"/>
        <end position="308"/>
    </location>
</feature>
<evidence type="ECO:0000256" key="1">
    <source>
        <dbReference type="RuleBase" id="RU004349"/>
    </source>
</evidence>
<feature type="transmembrane region" description="Helical" evidence="2">
    <location>
        <begin position="364"/>
        <end position="383"/>
    </location>
</feature>
<evidence type="ECO:0000256" key="2">
    <source>
        <dbReference type="SAM" id="Phobius"/>
    </source>
</evidence>
<feature type="transmembrane region" description="Helical" evidence="2">
    <location>
        <begin position="419"/>
        <end position="437"/>
    </location>
</feature>
<dbReference type="NCBIfam" id="NF006341">
    <property type="entry name" value="PRK08568.1-5"/>
    <property type="match status" value="1"/>
</dbReference>
<dbReference type="SUPFAM" id="SSF103491">
    <property type="entry name" value="Preprotein translocase SecY subunit"/>
    <property type="match status" value="1"/>
</dbReference>
<dbReference type="PANTHER" id="PTHR10906">
    <property type="entry name" value="SECY/SEC61-ALPHA FAMILY MEMBER"/>
    <property type="match status" value="1"/>
</dbReference>
<feature type="transmembrane region" description="Helical" evidence="2">
    <location>
        <begin position="119"/>
        <end position="138"/>
    </location>
</feature>
<keyword evidence="5" id="KW-1185">Reference proteome</keyword>
<accession>Q22MG2</accession>
<feature type="transmembrane region" description="Helical" evidence="2">
    <location>
        <begin position="32"/>
        <end position="59"/>
    </location>
</feature>
<dbReference type="STRING" id="312017.Q22MG2"/>
<sequence>MSRILEILAPAINLIPEVEKPIKKILPFRSRAMWTAIVILIYLVASQIPLFGVVSNAGADPFYWLRVILASNRGTIMELGISPTVTAGMVMQLLVGAQILNIDQNDPVQRSLYEGSQKLLGLIIAFFEAVAYVWSGMYGDIEKVGYGNALLIVLQLTFAGIIVILLDDLLSKGHGLGNSAISVFIAINICETIIWKSFSPITYPIPGFEKEQYEGAILNLFHSLFAIDNKFVALQNAFYRSHLPNLASLISTALIFIVVVYFQGFKVDIALKNDRVRGAIQSYPIKLFYTSNMPIILQSALISNLYFFSQILYRNFNGNFIVGLLGKWSIPEAGGSHMVPVGGLVYYLSPPHGMIEVISDPLHTILYVVFILTTCALFSKTWIQVSGSSVKDVAKQLKEQGMGLVGSRDSGLKSHLKRYIPIAATFGGLCIGALSVVADFIGVIGSGTGILLAVNIVYGYFEQFKREKEQGTLTF</sequence>
<feature type="transmembrane region" description="Helical" evidence="2">
    <location>
        <begin position="144"/>
        <end position="166"/>
    </location>
</feature>
<keyword evidence="2" id="KW-0472">Membrane</keyword>
<dbReference type="InterPro" id="IPR019561">
    <property type="entry name" value="Translocon_Sec61/SecY_plug_dom"/>
</dbReference>
<protein>
    <submittedName>
        <fullName evidence="4">Protein transporter Sec61 alpha subunit</fullName>
    </submittedName>
</protein>
<reference evidence="5" key="1">
    <citation type="journal article" date="2006" name="PLoS Biol.">
        <title>Macronuclear genome sequence of the ciliate Tetrahymena thermophila, a model eukaryote.</title>
        <authorList>
            <person name="Eisen J.A."/>
            <person name="Coyne R.S."/>
            <person name="Wu M."/>
            <person name="Wu D."/>
            <person name="Thiagarajan M."/>
            <person name="Wortman J.R."/>
            <person name="Badger J.H."/>
            <person name="Ren Q."/>
            <person name="Amedeo P."/>
            <person name="Jones K.M."/>
            <person name="Tallon L.J."/>
            <person name="Delcher A.L."/>
            <person name="Salzberg S.L."/>
            <person name="Silva J.C."/>
            <person name="Haas B.J."/>
            <person name="Majoros W.H."/>
            <person name="Farzad M."/>
            <person name="Carlton J.M."/>
            <person name="Smith R.K. Jr."/>
            <person name="Garg J."/>
            <person name="Pearlman R.E."/>
            <person name="Karrer K.M."/>
            <person name="Sun L."/>
            <person name="Manning G."/>
            <person name="Elde N.C."/>
            <person name="Turkewitz A.P."/>
            <person name="Asai D.J."/>
            <person name="Wilkes D.E."/>
            <person name="Wang Y."/>
            <person name="Cai H."/>
            <person name="Collins K."/>
            <person name="Stewart B.A."/>
            <person name="Lee S.R."/>
            <person name="Wilamowska K."/>
            <person name="Weinberg Z."/>
            <person name="Ruzzo W.L."/>
            <person name="Wloga D."/>
            <person name="Gaertig J."/>
            <person name="Frankel J."/>
            <person name="Tsao C.-C."/>
            <person name="Gorovsky M.A."/>
            <person name="Keeling P.J."/>
            <person name="Waller R.F."/>
            <person name="Patron N.J."/>
            <person name="Cherry J.M."/>
            <person name="Stover N.A."/>
            <person name="Krieger C.J."/>
            <person name="del Toro C."/>
            <person name="Ryder H.F."/>
            <person name="Williamson S.C."/>
            <person name="Barbeau R.A."/>
            <person name="Hamilton E.P."/>
            <person name="Orias E."/>
        </authorList>
    </citation>
    <scope>NUCLEOTIDE SEQUENCE [LARGE SCALE GENOMIC DNA]</scope>
    <source>
        <strain evidence="5">SB210</strain>
    </source>
</reference>
<dbReference type="GO" id="GO:0015031">
    <property type="term" value="P:protein transport"/>
    <property type="evidence" value="ECO:0007669"/>
    <property type="project" value="InterPro"/>
</dbReference>
<gene>
    <name evidence="4" type="ORF">TTHERM_00035580</name>
</gene>
<keyword evidence="2" id="KW-0812">Transmembrane</keyword>
<dbReference type="Proteomes" id="UP000009168">
    <property type="component" value="Unassembled WGS sequence"/>
</dbReference>
<dbReference type="Pfam" id="PF00344">
    <property type="entry name" value="SecY"/>
    <property type="match status" value="1"/>
</dbReference>
<dbReference type="RefSeq" id="XP_977058.3">
    <property type="nucleotide sequence ID" value="XM_971965.3"/>
</dbReference>
<feature type="transmembrane region" description="Helical" evidence="2">
    <location>
        <begin position="178"/>
        <end position="198"/>
    </location>
</feature>
<dbReference type="InterPro" id="IPR002208">
    <property type="entry name" value="SecY/SEC61-alpha"/>
</dbReference>
<dbReference type="Gene3D" id="1.10.3370.10">
    <property type="entry name" value="SecY subunit domain"/>
    <property type="match status" value="1"/>
</dbReference>
<evidence type="ECO:0000313" key="5">
    <source>
        <dbReference type="Proteomes" id="UP000009168"/>
    </source>
</evidence>
<feature type="domain" description="Translocon Sec61/SecY plug" evidence="3">
    <location>
        <begin position="40"/>
        <end position="74"/>
    </location>
</feature>
<dbReference type="AlphaFoldDB" id="Q22MG2"/>
<proteinExistence type="inferred from homology"/>
<dbReference type="EMBL" id="GG662720">
    <property type="protein sequence ID" value="EAR86250.3"/>
    <property type="molecule type" value="Genomic_DNA"/>
</dbReference>
<dbReference type="Pfam" id="PF10559">
    <property type="entry name" value="Plug_translocon"/>
    <property type="match status" value="1"/>
</dbReference>
<dbReference type="GO" id="GO:0016020">
    <property type="term" value="C:membrane"/>
    <property type="evidence" value="ECO:0007669"/>
    <property type="project" value="InterPro"/>
</dbReference>
<comment type="similarity">
    <text evidence="1">Belongs to the SecY/SEC61-alpha family.</text>
</comment>